<dbReference type="EMBL" id="LT934425">
    <property type="protein sequence ID" value="SOH03428.1"/>
    <property type="molecule type" value="Genomic_DNA"/>
</dbReference>
<accession>A0A2C9CCX1</accession>
<dbReference type="PANTHER" id="PTHR39550">
    <property type="entry name" value="SLL0658 PROTEIN"/>
    <property type="match status" value="1"/>
</dbReference>
<dbReference type="AlphaFoldDB" id="A0A2C9CCX1"/>
<organism evidence="1 2">
    <name type="scientific">Kuenenia stuttgartiensis</name>
    <dbReference type="NCBI Taxonomy" id="174633"/>
    <lineage>
        <taxon>Bacteria</taxon>
        <taxon>Pseudomonadati</taxon>
        <taxon>Planctomycetota</taxon>
        <taxon>Candidatus Brocadiia</taxon>
        <taxon>Candidatus Brocadiales</taxon>
        <taxon>Candidatus Brocadiaceae</taxon>
        <taxon>Candidatus Kuenenia</taxon>
    </lineage>
</organism>
<reference evidence="2" key="1">
    <citation type="submission" date="2017-10" db="EMBL/GenBank/DDBJ databases">
        <authorList>
            <person name="Frank J."/>
        </authorList>
    </citation>
    <scope>NUCLEOTIDE SEQUENCE [LARGE SCALE GENOMIC DNA]</scope>
</reference>
<dbReference type="Pfam" id="PF11848">
    <property type="entry name" value="DUF3368"/>
    <property type="match status" value="1"/>
</dbReference>
<keyword evidence="2" id="KW-1185">Reference proteome</keyword>
<dbReference type="InterPro" id="IPR021799">
    <property type="entry name" value="PIN-like_prokaryotic"/>
</dbReference>
<name>A0A2C9CCX1_KUEST</name>
<proteinExistence type="predicted"/>
<evidence type="ECO:0008006" key="3">
    <source>
        <dbReference type="Google" id="ProtNLM"/>
    </source>
</evidence>
<dbReference type="RefSeq" id="WP_099324266.1">
    <property type="nucleotide sequence ID" value="NZ_LT934425.1"/>
</dbReference>
<gene>
    <name evidence="1" type="ORF">KSMBR1_0917</name>
</gene>
<dbReference type="Proteomes" id="UP000221734">
    <property type="component" value="Chromosome Kuenenia_stuttgartiensis_MBR1"/>
</dbReference>
<dbReference type="PANTHER" id="PTHR39550:SF1">
    <property type="entry name" value="SLL0658 PROTEIN"/>
    <property type="match status" value="1"/>
</dbReference>
<dbReference type="KEGG" id="kst:KSMBR1_0917"/>
<evidence type="ECO:0000313" key="1">
    <source>
        <dbReference type="EMBL" id="SOH03428.1"/>
    </source>
</evidence>
<dbReference type="OrthoDB" id="764457at2"/>
<evidence type="ECO:0000313" key="2">
    <source>
        <dbReference type="Proteomes" id="UP000221734"/>
    </source>
</evidence>
<protein>
    <recommendedName>
        <fullName evidence="3">DUF3368 domain-containing protein</fullName>
    </recommendedName>
</protein>
<sequence>MTDKGIVVNTSPWIALSICGQIPLLEKLYTDVCVPLHVKEEIMAGGRKSFGVYELETCEWVRIEKVHDIEKIKLLYELEQGEAEVIILAKEKGIQHVLIDEKIARLQAKVLGLKVIGTLGVLLMAKKKGLLNSIKPAIAKILGNGIWIRDEIVVGILQDAGEE</sequence>